<dbReference type="SUPFAM" id="SSF54593">
    <property type="entry name" value="Glyoxalase/Bleomycin resistance protein/Dihydroxybiphenyl dioxygenase"/>
    <property type="match status" value="1"/>
</dbReference>
<gene>
    <name evidence="10" type="ORF">ACIB24_09835</name>
</gene>
<accession>A0ABW8AP09</accession>
<evidence type="ECO:0000256" key="6">
    <source>
        <dbReference type="ARBA" id="ARBA00023002"/>
    </source>
</evidence>
<evidence type="ECO:0000256" key="7">
    <source>
        <dbReference type="ARBA" id="ARBA00023004"/>
    </source>
</evidence>
<protein>
    <submittedName>
        <fullName evidence="10">VOC family protein</fullName>
    </submittedName>
</protein>
<keyword evidence="5 8" id="KW-0223">Dioxygenase</keyword>
<evidence type="ECO:0000256" key="4">
    <source>
        <dbReference type="ARBA" id="ARBA00022797"/>
    </source>
</evidence>
<reference evidence="10 11" key="1">
    <citation type="submission" date="2024-10" db="EMBL/GenBank/DDBJ databases">
        <title>The Natural Products Discovery Center: Release of the First 8490 Sequenced Strains for Exploring Actinobacteria Biosynthetic Diversity.</title>
        <authorList>
            <person name="Kalkreuter E."/>
            <person name="Kautsar S.A."/>
            <person name="Yang D."/>
            <person name="Bader C.D."/>
            <person name="Teijaro C.N."/>
            <person name="Fluegel L."/>
            <person name="Davis C.M."/>
            <person name="Simpson J.R."/>
            <person name="Lauterbach L."/>
            <person name="Steele A.D."/>
            <person name="Gui C."/>
            <person name="Meng S."/>
            <person name="Li G."/>
            <person name="Viehrig K."/>
            <person name="Ye F."/>
            <person name="Su P."/>
            <person name="Kiefer A.F."/>
            <person name="Nichols A."/>
            <person name="Cepeda A.J."/>
            <person name="Yan W."/>
            <person name="Fan B."/>
            <person name="Jiang Y."/>
            <person name="Adhikari A."/>
            <person name="Zheng C.-J."/>
            <person name="Schuster L."/>
            <person name="Cowan T.M."/>
            <person name="Smanski M.J."/>
            <person name="Chevrette M.G."/>
            <person name="De Carvalho L.P.S."/>
            <person name="Shen B."/>
        </authorList>
    </citation>
    <scope>NUCLEOTIDE SEQUENCE [LARGE SCALE GENOMIC DNA]</scope>
    <source>
        <strain evidence="10 11">NPDC049639</strain>
    </source>
</reference>
<organism evidence="10 11">
    <name type="scientific">Spongisporangium articulatum</name>
    <dbReference type="NCBI Taxonomy" id="3362603"/>
    <lineage>
        <taxon>Bacteria</taxon>
        <taxon>Bacillati</taxon>
        <taxon>Actinomycetota</taxon>
        <taxon>Actinomycetes</taxon>
        <taxon>Kineosporiales</taxon>
        <taxon>Kineosporiaceae</taxon>
        <taxon>Spongisporangium</taxon>
    </lineage>
</organism>
<evidence type="ECO:0000256" key="1">
    <source>
        <dbReference type="ARBA" id="ARBA00001954"/>
    </source>
</evidence>
<evidence type="ECO:0000256" key="3">
    <source>
        <dbReference type="ARBA" id="ARBA00022723"/>
    </source>
</evidence>
<evidence type="ECO:0000256" key="5">
    <source>
        <dbReference type="ARBA" id="ARBA00022964"/>
    </source>
</evidence>
<dbReference type="InterPro" id="IPR000486">
    <property type="entry name" value="Xdiol_ring_cleave_dOase_1/2"/>
</dbReference>
<proteinExistence type="inferred from homology"/>
<feature type="domain" description="VOC" evidence="9">
    <location>
        <begin position="22"/>
        <end position="146"/>
    </location>
</feature>
<dbReference type="PROSITE" id="PS00082">
    <property type="entry name" value="EXTRADIOL_DIOXYGENAS"/>
    <property type="match status" value="1"/>
</dbReference>
<dbReference type="InterPro" id="IPR004360">
    <property type="entry name" value="Glyas_Fos-R_dOase_dom"/>
</dbReference>
<dbReference type="Gene3D" id="3.10.180.10">
    <property type="entry name" value="2,3-Dihydroxybiphenyl 1,2-Dioxygenase, domain 1"/>
    <property type="match status" value="1"/>
</dbReference>
<name>A0ABW8AP09_9ACTN</name>
<keyword evidence="11" id="KW-1185">Reference proteome</keyword>
<comment type="similarity">
    <text evidence="2 8">Belongs to the extradiol ring-cleavage dioxygenase family.</text>
</comment>
<evidence type="ECO:0000256" key="8">
    <source>
        <dbReference type="RuleBase" id="RU000683"/>
    </source>
</evidence>
<evidence type="ECO:0000313" key="10">
    <source>
        <dbReference type="EMBL" id="MFI7587361.1"/>
    </source>
</evidence>
<evidence type="ECO:0000259" key="9">
    <source>
        <dbReference type="PROSITE" id="PS51819"/>
    </source>
</evidence>
<dbReference type="RefSeq" id="WP_398278909.1">
    <property type="nucleotide sequence ID" value="NZ_JBITLV010000003.1"/>
</dbReference>
<dbReference type="Pfam" id="PF00903">
    <property type="entry name" value="Glyoxalase"/>
    <property type="match status" value="1"/>
</dbReference>
<dbReference type="InterPro" id="IPR037523">
    <property type="entry name" value="VOC_core"/>
</dbReference>
<dbReference type="InterPro" id="IPR029068">
    <property type="entry name" value="Glyas_Bleomycin-R_OHBP_Dase"/>
</dbReference>
<keyword evidence="7 8" id="KW-0408">Iron</keyword>
<comment type="caution">
    <text evidence="10">The sequence shown here is derived from an EMBL/GenBank/DDBJ whole genome shotgun (WGS) entry which is preliminary data.</text>
</comment>
<dbReference type="PROSITE" id="PS51819">
    <property type="entry name" value="VOC"/>
    <property type="match status" value="1"/>
</dbReference>
<sequence>MSTEQPDAPTTFYRDQKFVPDLLAHFVVKTARPEAMIRWYGEVFGAEVVHQDKQIAFLTWDDESHRLALVKVPKVLRFVFPFARYRRKAYGVDHLAFTYHSIEHLLVTYKRLKRAGILPVWTINHGPTTSLYYEDPDGIRLEFQVENFATAAETAQFFGSPEFAQNPIGVEIDPDYLLERLIRGDEPATLLRPGAGTRPGTTPRANKRTITWKTL</sequence>
<keyword evidence="4 8" id="KW-0058">Aromatic hydrocarbons catabolism</keyword>
<keyword evidence="3" id="KW-0479">Metal-binding</keyword>
<evidence type="ECO:0000256" key="2">
    <source>
        <dbReference type="ARBA" id="ARBA00008784"/>
    </source>
</evidence>
<comment type="cofactor">
    <cofactor evidence="1 8">
        <name>Fe(2+)</name>
        <dbReference type="ChEBI" id="CHEBI:29033"/>
    </cofactor>
</comment>
<dbReference type="Proteomes" id="UP001612915">
    <property type="component" value="Unassembled WGS sequence"/>
</dbReference>
<keyword evidence="6 8" id="KW-0560">Oxidoreductase</keyword>
<dbReference type="EMBL" id="JBITLV010000003">
    <property type="protein sequence ID" value="MFI7587361.1"/>
    <property type="molecule type" value="Genomic_DNA"/>
</dbReference>
<evidence type="ECO:0000313" key="11">
    <source>
        <dbReference type="Proteomes" id="UP001612915"/>
    </source>
</evidence>